<feature type="non-terminal residue" evidence="2">
    <location>
        <position position="1"/>
    </location>
</feature>
<feature type="domain" description="Alginate biosynthesis protein AlgX C-terminal carbohydrate-binding module" evidence="1">
    <location>
        <begin position="1"/>
        <end position="43"/>
    </location>
</feature>
<proteinExistence type="predicted"/>
<gene>
    <name evidence="2" type="ORF">ACIOUF_13595</name>
</gene>
<dbReference type="InterPro" id="IPR038639">
    <property type="entry name" value="AlgX_C_sf"/>
</dbReference>
<dbReference type="EMBL" id="JBIUVY010000020">
    <property type="protein sequence ID" value="MFJ2287377.1"/>
    <property type="molecule type" value="Genomic_DNA"/>
</dbReference>
<protein>
    <submittedName>
        <fullName evidence="2">Alginate biosynthesis protein AlgX</fullName>
    </submittedName>
</protein>
<accession>A0ABW8DM41</accession>
<comment type="caution">
    <text evidence="2">The sequence shown here is derived from an EMBL/GenBank/DDBJ whole genome shotgun (WGS) entry which is preliminary data.</text>
</comment>
<dbReference type="RefSeq" id="WP_401284776.1">
    <property type="nucleotide sequence ID" value="NZ_JBIUVY010000020.1"/>
</dbReference>
<evidence type="ECO:0000313" key="2">
    <source>
        <dbReference type="EMBL" id="MFJ2287377.1"/>
    </source>
</evidence>
<dbReference type="Gene3D" id="2.60.120.1380">
    <property type="entry name" value="C-terminal carbohydrate-binding module"/>
    <property type="match status" value="1"/>
</dbReference>
<dbReference type="Pfam" id="PF16824">
    <property type="entry name" value="CBM_26"/>
    <property type="match status" value="1"/>
</dbReference>
<organism evidence="2 3">
    <name type="scientific">Pseudomonas iridis</name>
    <dbReference type="NCBI Taxonomy" id="2710587"/>
    <lineage>
        <taxon>Bacteria</taxon>
        <taxon>Pseudomonadati</taxon>
        <taxon>Pseudomonadota</taxon>
        <taxon>Gammaproteobacteria</taxon>
        <taxon>Pseudomonadales</taxon>
        <taxon>Pseudomonadaceae</taxon>
        <taxon>Pseudomonas</taxon>
    </lineage>
</organism>
<evidence type="ECO:0000313" key="3">
    <source>
        <dbReference type="Proteomes" id="UP001617296"/>
    </source>
</evidence>
<dbReference type="Proteomes" id="UP001617296">
    <property type="component" value="Unassembled WGS sequence"/>
</dbReference>
<dbReference type="InterPro" id="IPR031798">
    <property type="entry name" value="AlgX_C"/>
</dbReference>
<name>A0ABW8DM41_9PSED</name>
<sequence length="57" mass="6114">GRFAFELRTDEDWASQNLLAVEVQGPEAGAAPQKVEAKICKRNVFPGAGQQTAQVGQ</sequence>
<keyword evidence="3" id="KW-1185">Reference proteome</keyword>
<evidence type="ECO:0000259" key="1">
    <source>
        <dbReference type="Pfam" id="PF16824"/>
    </source>
</evidence>
<reference evidence="2 3" key="1">
    <citation type="submission" date="2024-10" db="EMBL/GenBank/DDBJ databases">
        <title>The Natural Products Discovery Center: Release of the First 8490 Sequenced Strains for Exploring Actinobacteria Biosynthetic Diversity.</title>
        <authorList>
            <person name="Kalkreuter E."/>
            <person name="Kautsar S.A."/>
            <person name="Yang D."/>
            <person name="Bader C.D."/>
            <person name="Teijaro C.N."/>
            <person name="Fluegel L."/>
            <person name="Davis C.M."/>
            <person name="Simpson J.R."/>
            <person name="Lauterbach L."/>
            <person name="Steele A.D."/>
            <person name="Gui C."/>
            <person name="Meng S."/>
            <person name="Li G."/>
            <person name="Viehrig K."/>
            <person name="Ye F."/>
            <person name="Su P."/>
            <person name="Kiefer A.F."/>
            <person name="Nichols A."/>
            <person name="Cepeda A.J."/>
            <person name="Yan W."/>
            <person name="Fan B."/>
            <person name="Jiang Y."/>
            <person name="Adhikari A."/>
            <person name="Zheng C.-J."/>
            <person name="Schuster L."/>
            <person name="Cowan T.M."/>
            <person name="Smanski M.J."/>
            <person name="Chevrette M.G."/>
            <person name="De Carvalho L.P.S."/>
            <person name="Shen B."/>
        </authorList>
    </citation>
    <scope>NUCLEOTIDE SEQUENCE [LARGE SCALE GENOMIC DNA]</scope>
    <source>
        <strain evidence="2 3">NPDC087689</strain>
    </source>
</reference>